<organism evidence="1 2">
    <name type="scientific">Streptomyces mobaraensis</name>
    <name type="common">Streptoverticillium mobaraense</name>
    <dbReference type="NCBI Taxonomy" id="35621"/>
    <lineage>
        <taxon>Bacteria</taxon>
        <taxon>Bacillati</taxon>
        <taxon>Actinomycetota</taxon>
        <taxon>Actinomycetes</taxon>
        <taxon>Kitasatosporales</taxon>
        <taxon>Streptomycetaceae</taxon>
        <taxon>Streptomyces</taxon>
    </lineage>
</organism>
<dbReference type="Proteomes" id="UP000327000">
    <property type="component" value="Unassembled WGS sequence"/>
</dbReference>
<dbReference type="RefSeq" id="WP_004949894.1">
    <property type="nucleotide sequence ID" value="NZ_JBFADJ010000039.1"/>
</dbReference>
<proteinExistence type="predicted"/>
<comment type="caution">
    <text evidence="1">The sequence shown here is derived from an EMBL/GenBank/DDBJ whole genome shotgun (WGS) entry which is preliminary data.</text>
</comment>
<keyword evidence="2" id="KW-1185">Reference proteome</keyword>
<sequence length="76" mass="7901">MPAGRHTRTRGAAQTRLPWWAAVLPALAFTALFALLALPVPEASAAPAAEGDGTASQSAVAQVVRVVRHTLDGWIS</sequence>
<gene>
    <name evidence="1" type="ORF">FRZ00_17895</name>
</gene>
<evidence type="ECO:0000313" key="1">
    <source>
        <dbReference type="EMBL" id="KAB7843225.1"/>
    </source>
</evidence>
<name>A0A5N5W7B7_STRMB</name>
<reference evidence="1 2" key="1">
    <citation type="journal article" date="2019" name="Microb. Cell Fact.">
        <title>Exploring novel herbicidin analogues by transcriptional regulator overexpression and MS/MS molecular networking.</title>
        <authorList>
            <person name="Shi Y."/>
            <person name="Gu R."/>
            <person name="Li Y."/>
            <person name="Wang X."/>
            <person name="Ren W."/>
            <person name="Li X."/>
            <person name="Wang L."/>
            <person name="Xie Y."/>
            <person name="Hong B."/>
        </authorList>
    </citation>
    <scope>NUCLEOTIDE SEQUENCE [LARGE SCALE GENOMIC DNA]</scope>
    <source>
        <strain evidence="1 2">US-43</strain>
    </source>
</reference>
<dbReference type="AlphaFoldDB" id="A0A5N5W7B7"/>
<accession>A0A5N5W7B7</accession>
<protein>
    <submittedName>
        <fullName evidence="1">Uncharacterized protein</fullName>
    </submittedName>
</protein>
<evidence type="ECO:0000313" key="2">
    <source>
        <dbReference type="Proteomes" id="UP000327000"/>
    </source>
</evidence>
<dbReference type="EMBL" id="VOKX01000033">
    <property type="protein sequence ID" value="KAB7843225.1"/>
    <property type="molecule type" value="Genomic_DNA"/>
</dbReference>